<dbReference type="InterPro" id="IPR001245">
    <property type="entry name" value="Ser-Thr/Tyr_kinase_cat_dom"/>
</dbReference>
<dbReference type="InterPro" id="IPR050167">
    <property type="entry name" value="Ser_Thr_protein_kinase"/>
</dbReference>
<dbReference type="InterPro" id="IPR000719">
    <property type="entry name" value="Prot_kinase_dom"/>
</dbReference>
<dbReference type="AlphaFoldDB" id="A0A015KML7"/>
<dbReference type="GO" id="GO:0005737">
    <property type="term" value="C:cytoplasm"/>
    <property type="evidence" value="ECO:0007669"/>
    <property type="project" value="TreeGrafter"/>
</dbReference>
<dbReference type="OrthoDB" id="4062651at2759"/>
<dbReference type="HOGENOM" id="CLU_000288_7_34_1"/>
<dbReference type="PROSITE" id="PS50011">
    <property type="entry name" value="PROTEIN_KINASE_DOM"/>
    <property type="match status" value="1"/>
</dbReference>
<dbReference type="PANTHER" id="PTHR23257">
    <property type="entry name" value="SERINE-THREONINE PROTEIN KINASE"/>
    <property type="match status" value="1"/>
</dbReference>
<keyword evidence="3" id="KW-1185">Reference proteome</keyword>
<proteinExistence type="predicted"/>
<sequence length="501" mass="58444">MDQSNIEEQKYGRCIGCKQISTSLLCYTCDSLFKERKSGKCIVCKQIKQKAKGTRTCHTCYSTSLEQKYGKCIECKQINTGIDWCQTCNSKRFQQNFNNWTSNNDDIDKFIQNIQLSARNKYQLLEWIPYDRFSEVVYVAKGGFGKVYKAIWQDGKISHWDVSKNQWERNSVRMHVALKSLNDSQNLKSQFIKEITSQLKIVEDRPLNQFIRCYGISQDPNTKEYIMVMKFADWGGLRNYFDKKEKYEKKSREENILYLKLRRKIIVMNCIATGLKRIHVKGLIHRDLHTGNIVCFKSMICITDMGLCKPANYEELENSENNAYGVLPYVAPEVLRGEHYTQASDIYSFGIIMYEAISEMPPYYDINHDEVLAVEICKGLRPNFNIKVPQLIIELIKKCLDAKPSNRPNAKDLSRIFKELMIDFNRRKPELIKQIEEISNSLSDLPSINKMNTMHSGAIYTSRLLSFKNLPEPKNSDDYYEYFDNITSMKYSECLDCEVKD</sequence>
<protein>
    <submittedName>
        <fullName evidence="2">Ste20p</fullName>
    </submittedName>
</protein>
<dbReference type="InterPro" id="IPR011009">
    <property type="entry name" value="Kinase-like_dom_sf"/>
</dbReference>
<evidence type="ECO:0000313" key="2">
    <source>
        <dbReference type="EMBL" id="EXX60976.1"/>
    </source>
</evidence>
<evidence type="ECO:0000313" key="3">
    <source>
        <dbReference type="Proteomes" id="UP000022910"/>
    </source>
</evidence>
<gene>
    <name evidence="2" type="ORF">RirG_175090</name>
</gene>
<accession>A0A015KML7</accession>
<dbReference type="GO" id="GO:0004672">
    <property type="term" value="F:protein kinase activity"/>
    <property type="evidence" value="ECO:0007669"/>
    <property type="project" value="InterPro"/>
</dbReference>
<organism evidence="2 3">
    <name type="scientific">Rhizophagus irregularis (strain DAOM 197198w)</name>
    <name type="common">Glomus intraradices</name>
    <dbReference type="NCBI Taxonomy" id="1432141"/>
    <lineage>
        <taxon>Eukaryota</taxon>
        <taxon>Fungi</taxon>
        <taxon>Fungi incertae sedis</taxon>
        <taxon>Mucoromycota</taxon>
        <taxon>Glomeromycotina</taxon>
        <taxon>Glomeromycetes</taxon>
        <taxon>Glomerales</taxon>
        <taxon>Glomeraceae</taxon>
        <taxon>Rhizophagus</taxon>
    </lineage>
</organism>
<feature type="domain" description="Protein kinase" evidence="1">
    <location>
        <begin position="133"/>
        <end position="421"/>
    </location>
</feature>
<dbReference type="GO" id="GO:0007165">
    <property type="term" value="P:signal transduction"/>
    <property type="evidence" value="ECO:0007669"/>
    <property type="project" value="TreeGrafter"/>
</dbReference>
<reference evidence="2 3" key="1">
    <citation type="submission" date="2014-02" db="EMBL/GenBank/DDBJ databases">
        <title>Single nucleus genome sequencing reveals high similarity among nuclei of an endomycorrhizal fungus.</title>
        <authorList>
            <person name="Lin K."/>
            <person name="Geurts R."/>
            <person name="Zhang Z."/>
            <person name="Limpens E."/>
            <person name="Saunders D.G."/>
            <person name="Mu D."/>
            <person name="Pang E."/>
            <person name="Cao H."/>
            <person name="Cha H."/>
            <person name="Lin T."/>
            <person name="Zhou Q."/>
            <person name="Shang Y."/>
            <person name="Li Y."/>
            <person name="Ivanov S."/>
            <person name="Sharma T."/>
            <person name="Velzen R.V."/>
            <person name="Ruijter N.D."/>
            <person name="Aanen D.K."/>
            <person name="Win J."/>
            <person name="Kamoun S."/>
            <person name="Bisseling T."/>
            <person name="Huang S."/>
        </authorList>
    </citation>
    <scope>NUCLEOTIDE SEQUENCE [LARGE SCALE GENOMIC DNA]</scope>
    <source>
        <strain evidence="3">DAOM197198w</strain>
    </source>
</reference>
<dbReference type="Proteomes" id="UP000022910">
    <property type="component" value="Unassembled WGS sequence"/>
</dbReference>
<dbReference type="GO" id="GO:0005524">
    <property type="term" value="F:ATP binding"/>
    <property type="evidence" value="ECO:0007669"/>
    <property type="project" value="InterPro"/>
</dbReference>
<name>A0A015KML7_RHIIW</name>
<dbReference type="PANTHER" id="PTHR23257:SF963">
    <property type="entry name" value="AT08303P"/>
    <property type="match status" value="1"/>
</dbReference>
<dbReference type="Pfam" id="PF07714">
    <property type="entry name" value="PK_Tyr_Ser-Thr"/>
    <property type="match status" value="1"/>
</dbReference>
<dbReference type="SMR" id="A0A015KML7"/>
<dbReference type="Gene3D" id="1.10.510.10">
    <property type="entry name" value="Transferase(Phosphotransferase) domain 1"/>
    <property type="match status" value="1"/>
</dbReference>
<dbReference type="EMBL" id="JEMT01025819">
    <property type="protein sequence ID" value="EXX60976.1"/>
    <property type="molecule type" value="Genomic_DNA"/>
</dbReference>
<dbReference type="SUPFAM" id="SSF56112">
    <property type="entry name" value="Protein kinase-like (PK-like)"/>
    <property type="match status" value="1"/>
</dbReference>
<comment type="caution">
    <text evidence="2">The sequence shown here is derived from an EMBL/GenBank/DDBJ whole genome shotgun (WGS) entry which is preliminary data.</text>
</comment>
<evidence type="ECO:0000259" key="1">
    <source>
        <dbReference type="PROSITE" id="PS50011"/>
    </source>
</evidence>